<gene>
    <name evidence="7" type="primary">m121</name>
</gene>
<keyword evidence="2" id="KW-1133">Transmembrane helix</keyword>
<feature type="transmembrane region" description="Helical" evidence="2">
    <location>
        <begin position="580"/>
        <end position="604"/>
    </location>
</feature>
<feature type="compositionally biased region" description="Polar residues" evidence="1">
    <location>
        <begin position="470"/>
        <end position="485"/>
    </location>
</feature>
<feature type="compositionally biased region" description="Basic and acidic residues" evidence="1">
    <location>
        <begin position="361"/>
        <end position="375"/>
    </location>
</feature>
<name>A0A9Y1N8Y3_9BETA</name>
<evidence type="ECO:0000256" key="1">
    <source>
        <dbReference type="SAM" id="MobiDB-lite"/>
    </source>
</evidence>
<organism evidence="7">
    <name type="scientific">Mastomys natalensis cytomegalovirus 2</name>
    <dbReference type="NCBI Taxonomy" id="2973540"/>
    <lineage>
        <taxon>Viruses</taxon>
        <taxon>Duplodnaviria</taxon>
        <taxon>Heunggongvirae</taxon>
        <taxon>Peploviricota</taxon>
        <taxon>Herviviricetes</taxon>
        <taxon>Herpesvirales</taxon>
        <taxon>Orthoherpesviridae</taxon>
        <taxon>Betaherpesvirinae</taxon>
        <taxon>Muromegalovirus</taxon>
    </lineage>
</organism>
<evidence type="ECO:0000313" key="7">
    <source>
        <dbReference type="EMBL" id="WEG71620.1"/>
    </source>
</evidence>
<feature type="region of interest" description="Disordered" evidence="1">
    <location>
        <begin position="178"/>
        <end position="213"/>
    </location>
</feature>
<dbReference type="EMBL" id="OP429124">
    <property type="protein sequence ID" value="WEG69252.1"/>
    <property type="molecule type" value="Genomic_DNA"/>
</dbReference>
<evidence type="ECO:0000313" key="5">
    <source>
        <dbReference type="EMBL" id="WEG69391.1"/>
    </source>
</evidence>
<feature type="compositionally biased region" description="Polar residues" evidence="1">
    <location>
        <begin position="183"/>
        <end position="193"/>
    </location>
</feature>
<sequence length="614" mass="66742">MFFIAFFTCIVIHTCTLCISISTDNAEDNVADVNITFTVYGDKCVSEHETVSCEISSDGEGRRVRISHAGAALTCQLNNSVSGITVKRRNVSRHRGSVTCSEYKRLLAELYSLIRGTPQIICLKCLNGESVTALVYAILTFSSTGNQSIYNSKATPVYESERIIVPLKIVSNGIQPPSRAVTHATQPSATSISGDGAVAEDQEEIPQTEKIRSFQGHFRDTRELFRRRFTVSAQTDASGHPDENSMRGADTNSPTATKVRRLRGIWDSSRRSDTTTSLSDNNDSNDRSKLHGLGRHPNHTATGVEVYKSTRDGSERAILSKIIHSHTSTYDVQTPHNDLSLQADTGISEYPTADGVQYKSTDSDAARPADGRSTDTRSSAAFAGTQRGLAVSRQTITTRRTVIDPARRDHHRKHSRSAVQVGETKAPSAETETSATHGYALRDKRAAGDGESSTNSTASDAGATHLYTHKLSSGVGTASTSTDSEIISGVTPHSMQPDFVTRSTEYKTETHSAKNTSVTVSVAHTRLTTGHKSTFPIIDILGKSPPEHRQETGVSTPTRDVEEVTTDEPIRRWVVTHPPFLLITALTAAGVLVWLSATLLVSLVRCVSSVHYRR</sequence>
<feature type="region of interest" description="Disordered" evidence="1">
    <location>
        <begin position="351"/>
        <end position="497"/>
    </location>
</feature>
<evidence type="ECO:0000256" key="2">
    <source>
        <dbReference type="SAM" id="Phobius"/>
    </source>
</evidence>
<dbReference type="EMBL" id="OP429123">
    <property type="protein sequence ID" value="WEG69114.1"/>
    <property type="molecule type" value="Genomic_DNA"/>
</dbReference>
<dbReference type="EMBL" id="OP429126">
    <property type="protein sequence ID" value="WEG69529.1"/>
    <property type="molecule type" value="Genomic_DNA"/>
</dbReference>
<evidence type="ECO:0000313" key="6">
    <source>
        <dbReference type="EMBL" id="WEG69667.1"/>
    </source>
</evidence>
<evidence type="ECO:0000313" key="4">
    <source>
        <dbReference type="EMBL" id="WEG69252.1"/>
    </source>
</evidence>
<protein>
    <submittedName>
        <fullName evidence="7">Membrane protein m121</fullName>
    </submittedName>
</protein>
<dbReference type="EMBL" id="OP429139">
    <property type="protein sequence ID" value="WEG71341.1"/>
    <property type="molecule type" value="Genomic_DNA"/>
</dbReference>
<evidence type="ECO:0000313" key="3">
    <source>
        <dbReference type="EMBL" id="WEG69114.1"/>
    </source>
</evidence>
<dbReference type="EMBL" id="OP429141">
    <property type="protein sequence ID" value="WEG71620.1"/>
    <property type="molecule type" value="Genomic_DNA"/>
</dbReference>
<keyword evidence="2" id="KW-0812">Transmembrane</keyword>
<reference evidence="7" key="2">
    <citation type="submission" date="2023-06" db="EMBL/GenBank/DDBJ databases">
        <title>Isolation and genome sequencing of cytomegaloviruses from Natal multimammate mice (Mastomys natalensis).</title>
        <authorList>
            <person name="Jarvis M.A."/>
            <person name="Davison A.J."/>
        </authorList>
    </citation>
    <scope>NUCLEOTIDE SEQUENCE</scope>
    <source>
        <strain evidence="3">Mnat18</strain>
        <strain evidence="4">Mnat19</strain>
        <strain evidence="7">Mnat2</strain>
        <strain evidence="5">Mnat29</strain>
        <strain evidence="6">Mnat33</strain>
    </source>
</reference>
<accession>A0A9Y1N8Y3</accession>
<dbReference type="EMBL" id="OP429127">
    <property type="protein sequence ID" value="WEG69667.1"/>
    <property type="molecule type" value="Genomic_DNA"/>
</dbReference>
<reference evidence="7" key="1">
    <citation type="submission" date="2022-09" db="EMBL/GenBank/DDBJ databases">
        <authorList>
            <person name="Vucak M."/>
            <person name="Davison A.J."/>
        </authorList>
    </citation>
    <scope>NUCLEOTIDE SEQUENCE</scope>
    <source>
        <strain evidence="3">Mnat18</strain>
        <strain evidence="4">Mnat19</strain>
        <strain evidence="7">Mnat2</strain>
        <strain evidence="5">Mnat29</strain>
        <strain evidence="6">Mnat33</strain>
    </source>
</reference>
<dbReference type="EMBL" id="OP429125">
    <property type="protein sequence ID" value="WEG69391.1"/>
    <property type="molecule type" value="Genomic_DNA"/>
</dbReference>
<feature type="region of interest" description="Disordered" evidence="1">
    <location>
        <begin position="232"/>
        <end position="304"/>
    </location>
</feature>
<proteinExistence type="predicted"/>
<keyword evidence="2" id="KW-0472">Membrane</keyword>